<evidence type="ECO:0008006" key="6">
    <source>
        <dbReference type="Google" id="ProtNLM"/>
    </source>
</evidence>
<accession>A0A929BC73</accession>
<dbReference type="InterPro" id="IPR032710">
    <property type="entry name" value="NTF2-like_dom_sf"/>
</dbReference>
<comment type="caution">
    <text evidence="4">The sequence shown here is derived from an EMBL/GenBank/DDBJ whole genome shotgun (WGS) entry which is preliminary data.</text>
</comment>
<sequence>MSAILVAALLVCAGFGGAWALASNDEGIQRAAIRDDALEGGRKAVAAFNSMDHRDVKGGLDRWEANATGALREEVRNGREPFVQQIQQAKTISNAEVLDAGITELDDAGNKATMLAVVEMTVQAEDQQPSAKRHRYQAVLTREGEDWKLSRLGLVPVG</sequence>
<evidence type="ECO:0000313" key="4">
    <source>
        <dbReference type="EMBL" id="MBE9374958.1"/>
    </source>
</evidence>
<feature type="signal peptide" evidence="3">
    <location>
        <begin position="1"/>
        <end position="20"/>
    </location>
</feature>
<evidence type="ECO:0000256" key="1">
    <source>
        <dbReference type="ARBA" id="ARBA00004370"/>
    </source>
</evidence>
<evidence type="ECO:0000256" key="3">
    <source>
        <dbReference type="SAM" id="SignalP"/>
    </source>
</evidence>
<evidence type="ECO:0000256" key="2">
    <source>
        <dbReference type="ARBA" id="ARBA00023136"/>
    </source>
</evidence>
<dbReference type="SUPFAM" id="SSF54427">
    <property type="entry name" value="NTF2-like"/>
    <property type="match status" value="1"/>
</dbReference>
<proteinExistence type="predicted"/>
<evidence type="ECO:0000313" key="5">
    <source>
        <dbReference type="Proteomes" id="UP000598360"/>
    </source>
</evidence>
<keyword evidence="3" id="KW-0732">Signal</keyword>
<protein>
    <recommendedName>
        <fullName evidence="6">Mce-associated membrane protein</fullName>
    </recommendedName>
</protein>
<reference evidence="4" key="1">
    <citation type="submission" date="2020-10" db="EMBL/GenBank/DDBJ databases">
        <title>Diversity and distribution of actinomycetes associated with coral in the coast of Hainan.</title>
        <authorList>
            <person name="Li F."/>
        </authorList>
    </citation>
    <scope>NUCLEOTIDE SEQUENCE</scope>
    <source>
        <strain evidence="4">HNM0983</strain>
    </source>
</reference>
<dbReference type="PANTHER" id="PTHR37042">
    <property type="entry name" value="OUTER MEMBRANE PROTEIN RV1973"/>
    <property type="match status" value="1"/>
</dbReference>
<gene>
    <name evidence="4" type="ORF">IQ251_10955</name>
</gene>
<comment type="subcellular location">
    <subcellularLocation>
        <location evidence="1">Membrane</location>
    </subcellularLocation>
</comment>
<organism evidence="4 5">
    <name type="scientific">Saccharopolyspora montiporae</name>
    <dbReference type="NCBI Taxonomy" id="2781240"/>
    <lineage>
        <taxon>Bacteria</taxon>
        <taxon>Bacillati</taxon>
        <taxon>Actinomycetota</taxon>
        <taxon>Actinomycetes</taxon>
        <taxon>Pseudonocardiales</taxon>
        <taxon>Pseudonocardiaceae</taxon>
        <taxon>Saccharopolyspora</taxon>
    </lineage>
</organism>
<dbReference type="EMBL" id="JADEYC010000018">
    <property type="protein sequence ID" value="MBE9374958.1"/>
    <property type="molecule type" value="Genomic_DNA"/>
</dbReference>
<feature type="chain" id="PRO_5036720526" description="Mce-associated membrane protein" evidence="3">
    <location>
        <begin position="21"/>
        <end position="158"/>
    </location>
</feature>
<dbReference type="PANTHER" id="PTHR37042:SF4">
    <property type="entry name" value="OUTER MEMBRANE PROTEIN RV1973"/>
    <property type="match status" value="1"/>
</dbReference>
<name>A0A929BC73_9PSEU</name>
<dbReference type="Proteomes" id="UP000598360">
    <property type="component" value="Unassembled WGS sequence"/>
</dbReference>
<dbReference type="GO" id="GO:0016020">
    <property type="term" value="C:membrane"/>
    <property type="evidence" value="ECO:0007669"/>
    <property type="project" value="UniProtKB-SubCell"/>
</dbReference>
<keyword evidence="5" id="KW-1185">Reference proteome</keyword>
<keyword evidence="2" id="KW-0472">Membrane</keyword>
<dbReference type="AlphaFoldDB" id="A0A929BC73"/>